<dbReference type="EMBL" id="CDMZ01000413">
    <property type="protein sequence ID" value="CEM13809.1"/>
    <property type="molecule type" value="Genomic_DNA"/>
</dbReference>
<protein>
    <submittedName>
        <fullName evidence="1">Uncharacterized protein</fullName>
    </submittedName>
</protein>
<organism evidence="1">
    <name type="scientific">Chromera velia CCMP2878</name>
    <dbReference type="NCBI Taxonomy" id="1169474"/>
    <lineage>
        <taxon>Eukaryota</taxon>
        <taxon>Sar</taxon>
        <taxon>Alveolata</taxon>
        <taxon>Colpodellida</taxon>
        <taxon>Chromeraceae</taxon>
        <taxon>Chromera</taxon>
    </lineage>
</organism>
<sequence>MSSEPDDEEYDLCTLVESEGVGSCILKFRSSAASIVVRSVCKMFAKRGLEVFGGNLQMRVTEEVEETGETGGGFKVISWLMDLLC</sequence>
<dbReference type="VEuPathDB" id="CryptoDB:Cvel_17315"/>
<proteinExistence type="predicted"/>
<reference evidence="1" key="1">
    <citation type="submission" date="2014-11" db="EMBL/GenBank/DDBJ databases">
        <authorList>
            <person name="Otto D Thomas"/>
            <person name="Naeem Raeece"/>
        </authorList>
    </citation>
    <scope>NUCLEOTIDE SEQUENCE</scope>
</reference>
<evidence type="ECO:0000313" key="1">
    <source>
        <dbReference type="EMBL" id="CEM13809.1"/>
    </source>
</evidence>
<dbReference type="AlphaFoldDB" id="A0A0G4FKA2"/>
<name>A0A0G4FKA2_9ALVE</name>
<accession>A0A0G4FKA2</accession>
<gene>
    <name evidence="1" type="ORF">Cvel_17315</name>
</gene>